<evidence type="ECO:0000313" key="4">
    <source>
        <dbReference type="Proteomes" id="UP000076722"/>
    </source>
</evidence>
<dbReference type="AlphaFoldDB" id="A0A164UXZ0"/>
<organism evidence="3 4">
    <name type="scientific">Sistotremastrum niveocremeum HHB9708</name>
    <dbReference type="NCBI Taxonomy" id="1314777"/>
    <lineage>
        <taxon>Eukaryota</taxon>
        <taxon>Fungi</taxon>
        <taxon>Dikarya</taxon>
        <taxon>Basidiomycota</taxon>
        <taxon>Agaricomycotina</taxon>
        <taxon>Agaricomycetes</taxon>
        <taxon>Sistotremastrales</taxon>
        <taxon>Sistotremastraceae</taxon>
        <taxon>Sertulicium</taxon>
        <taxon>Sertulicium niveocremeum</taxon>
    </lineage>
</organism>
<name>A0A164UXZ0_9AGAM</name>
<reference evidence="3 4" key="1">
    <citation type="journal article" date="2016" name="Mol. Biol. Evol.">
        <title>Comparative Genomics of Early-Diverging Mushroom-Forming Fungi Provides Insights into the Origins of Lignocellulose Decay Capabilities.</title>
        <authorList>
            <person name="Nagy L.G."/>
            <person name="Riley R."/>
            <person name="Tritt A."/>
            <person name="Adam C."/>
            <person name="Daum C."/>
            <person name="Floudas D."/>
            <person name="Sun H."/>
            <person name="Yadav J.S."/>
            <person name="Pangilinan J."/>
            <person name="Larsson K.H."/>
            <person name="Matsuura K."/>
            <person name="Barry K."/>
            <person name="Labutti K."/>
            <person name="Kuo R."/>
            <person name="Ohm R.A."/>
            <person name="Bhattacharya S.S."/>
            <person name="Shirouzu T."/>
            <person name="Yoshinaga Y."/>
            <person name="Martin F.M."/>
            <person name="Grigoriev I.V."/>
            <person name="Hibbett D.S."/>
        </authorList>
    </citation>
    <scope>NUCLEOTIDE SEQUENCE [LARGE SCALE GENOMIC DNA]</scope>
    <source>
        <strain evidence="3 4">HHB9708</strain>
    </source>
</reference>
<dbReference type="Proteomes" id="UP000076722">
    <property type="component" value="Unassembled WGS sequence"/>
</dbReference>
<dbReference type="EMBL" id="KV419406">
    <property type="protein sequence ID" value="KZS93634.1"/>
    <property type="molecule type" value="Genomic_DNA"/>
</dbReference>
<dbReference type="InterPro" id="IPR000535">
    <property type="entry name" value="MSP_dom"/>
</dbReference>
<sequence length="509" mass="55277">MEASSSGSHLLDVAVYPKTVQLTLKTPGELSGSFTVKNEALSPVIFRIVVLDGHIRIAVKLSSYSIHPEVGRIEAGKTKDIKINVPEDNPFAPHKKVQTAVLAIDFMAVTEANKDISTRRLWPLFSSTVEAHKKTEKVTCIYGSSESAPSRDVTAEESQNEDVDETVETLSPESSATTEPDPMNSSIQSEAESYEEWRAKSEEAERDRLRRRDTMRSEATHDSSLPTYIEEIGGHSGQATPGLPPKQSFAESSTRSQKHISDPGPPRLYLSAPEVLHQPSIPPYSPTSLSNSKSSSLMGNSLHQAPPADDQASSVSAPDTLSLQYVDNTSILTTDSVEHSEGRLSPTALSENSSGPLSPSSRRENGLARRIQPTSRVLDPLPAVDSQADTESGMRSLIEQELAAAATLAEILDAYWDARRSLDRLGAVLNVQSADTMGPGPPISGMQRVVRPDVESVREPILPGQLPEVRGGEPPLKLEELLKLWNSELSLSTVLILAFTIFELTCLFL</sequence>
<evidence type="ECO:0000256" key="1">
    <source>
        <dbReference type="SAM" id="MobiDB-lite"/>
    </source>
</evidence>
<proteinExistence type="predicted"/>
<feature type="region of interest" description="Disordered" evidence="1">
    <location>
        <begin position="143"/>
        <end position="316"/>
    </location>
</feature>
<protein>
    <recommendedName>
        <fullName evidence="2">MSP domain-containing protein</fullName>
    </recommendedName>
</protein>
<evidence type="ECO:0000259" key="2">
    <source>
        <dbReference type="PROSITE" id="PS50202"/>
    </source>
</evidence>
<feature type="domain" description="MSP" evidence="2">
    <location>
        <begin position="12"/>
        <end position="140"/>
    </location>
</feature>
<dbReference type="PROSITE" id="PS50202">
    <property type="entry name" value="MSP"/>
    <property type="match status" value="1"/>
</dbReference>
<evidence type="ECO:0000313" key="3">
    <source>
        <dbReference type="EMBL" id="KZS93634.1"/>
    </source>
</evidence>
<feature type="compositionally biased region" description="Low complexity" evidence="1">
    <location>
        <begin position="349"/>
        <end position="360"/>
    </location>
</feature>
<feature type="compositionally biased region" description="Low complexity" evidence="1">
    <location>
        <begin position="286"/>
        <end position="302"/>
    </location>
</feature>
<gene>
    <name evidence="3" type="ORF">SISNIDRAFT_465819</name>
</gene>
<feature type="compositionally biased region" description="Polar residues" evidence="1">
    <location>
        <begin position="168"/>
        <end position="191"/>
    </location>
</feature>
<accession>A0A164UXZ0</accession>
<feature type="compositionally biased region" description="Acidic residues" evidence="1">
    <location>
        <begin position="158"/>
        <end position="167"/>
    </location>
</feature>
<feature type="compositionally biased region" description="Basic and acidic residues" evidence="1">
    <location>
        <begin position="195"/>
        <end position="221"/>
    </location>
</feature>
<feature type="region of interest" description="Disordered" evidence="1">
    <location>
        <begin position="335"/>
        <end position="392"/>
    </location>
</feature>
<keyword evidence="4" id="KW-1185">Reference proteome</keyword>